<dbReference type="AlphaFoldDB" id="A0A3B7MF81"/>
<dbReference type="Proteomes" id="UP000261812">
    <property type="component" value="Chromosome"/>
</dbReference>
<name>A0A3B7MF81_9CYAN</name>
<gene>
    <name evidence="1" type="ORF">D3A95_07930</name>
</gene>
<organism evidence="1 2">
    <name type="scientific">Thermosynechococcus sichuanensis E542</name>
    <dbReference type="NCBI Taxonomy" id="2016101"/>
    <lineage>
        <taxon>Bacteria</taxon>
        <taxon>Bacillati</taxon>
        <taxon>Cyanobacteriota</taxon>
        <taxon>Cyanophyceae</taxon>
        <taxon>Acaryochloridales</taxon>
        <taxon>Thermosynechococcaceae</taxon>
        <taxon>Thermosynechococcus</taxon>
        <taxon>Thermosynechococcus sichuanensis</taxon>
    </lineage>
</organism>
<evidence type="ECO:0000313" key="2">
    <source>
        <dbReference type="Proteomes" id="UP000261812"/>
    </source>
</evidence>
<keyword evidence="2" id="KW-1185">Reference proteome</keyword>
<protein>
    <submittedName>
        <fullName evidence="1">Uncharacterized protein</fullName>
    </submittedName>
</protein>
<dbReference type="RefSeq" id="WP_181494517.1">
    <property type="nucleotide sequence ID" value="NZ_CP032152.1"/>
</dbReference>
<sequence>MKNLNGNWQQQAVAEFFEELNWLGLVRQQPVAEAVVLNWQSLKVGEFWQRVNWLGLEVKGATAYDTLRERPTSPTEWPSYRVKDFFGRMNWEGIGVILPALSPRPEEEMAALPVAAPATPWAAWSVETFFRQLNWEGRPDQAISLEPSLCLWRLSVKDFCASLPWAGQPLIAQVSKVEDPPPVPVEPEVTLSDLSNLF</sequence>
<accession>A0A3B7MF81</accession>
<proteinExistence type="predicted"/>
<dbReference type="EMBL" id="CP032152">
    <property type="protein sequence ID" value="AXY68061.2"/>
    <property type="molecule type" value="Genomic_DNA"/>
</dbReference>
<reference evidence="2" key="1">
    <citation type="submission" date="2018-09" db="EMBL/GenBank/DDBJ databases">
        <title>Complete genome sequence of thermophilic cyanobacteria strain Thermosynechococcus elongatus PKUAC-SCTE542.</title>
        <authorList>
            <person name="Liang Y."/>
            <person name="Tang J."/>
            <person name="Daroch M."/>
        </authorList>
    </citation>
    <scope>NUCLEOTIDE SEQUENCE [LARGE SCALE GENOMIC DNA]</scope>
    <source>
        <strain evidence="2">E542</strain>
    </source>
</reference>
<evidence type="ECO:0000313" key="1">
    <source>
        <dbReference type="EMBL" id="AXY68061.2"/>
    </source>
</evidence>
<dbReference type="KEGG" id="tsq:D3A95_07930"/>